<dbReference type="Gene3D" id="3.30.50.10">
    <property type="entry name" value="Erythroid Transcription Factor GATA-1, subunit A"/>
    <property type="match status" value="1"/>
</dbReference>
<dbReference type="GeneID" id="16992725"/>
<evidence type="ECO:0000256" key="1">
    <source>
        <dbReference type="ARBA" id="ARBA00022723"/>
    </source>
</evidence>
<evidence type="ECO:0000259" key="8">
    <source>
        <dbReference type="PROSITE" id="PS50114"/>
    </source>
</evidence>
<dbReference type="AlphaFoldDB" id="M1VFD1"/>
<organism evidence="9 10">
    <name type="scientific">Cyanidioschyzon merolae (strain NIES-3377 / 10D)</name>
    <name type="common">Unicellular red alga</name>
    <dbReference type="NCBI Taxonomy" id="280699"/>
    <lineage>
        <taxon>Eukaryota</taxon>
        <taxon>Rhodophyta</taxon>
        <taxon>Bangiophyceae</taxon>
        <taxon>Cyanidiales</taxon>
        <taxon>Cyanidiaceae</taxon>
        <taxon>Cyanidioschyzon</taxon>
    </lineage>
</organism>
<feature type="compositionally biased region" description="Polar residues" evidence="7">
    <location>
        <begin position="336"/>
        <end position="347"/>
    </location>
</feature>
<feature type="domain" description="GATA-type" evidence="8">
    <location>
        <begin position="1"/>
        <end position="34"/>
    </location>
</feature>
<accession>M1VFD1</accession>
<dbReference type="EMBL" id="AP006486">
    <property type="protein sequence ID" value="BAM79233.1"/>
    <property type="molecule type" value="Genomic_DNA"/>
</dbReference>
<feature type="region of interest" description="Disordered" evidence="7">
    <location>
        <begin position="318"/>
        <end position="347"/>
    </location>
</feature>
<sequence>MLRCDFCETTETPLWRAGPRGPKTLCNACGVKWKKGKLDGFGPGACNVPRTHTGKRHPRAVYGRPRRAGAVADALELPSPERSLSKFRGSVRPGWYVPSELEYSGRIQHPRRSSSPPETRCAYVDVDREDSAPVVREQFAPSVFAPSIPCRGESAPLNIVRKDAGRGPGTQHTTLPADHLIRESLFVRVDSERALASDPIGYPAAIPSWDDVSIESLSEDGDGADNYHDLELNLPEQMPLPDAAHTSTHVLGGEHDWRHAQGAASGETALPLPLPLAPAKGSLTKTMEREPVDAATKGVRLLLDAARYVEYASSPLSSQWSPLRSASSSAPPYHQAGTSSPNRLTPSYLTPMVLEKDW</sequence>
<dbReference type="HOGENOM" id="CLU_774696_0_0_1"/>
<dbReference type="Proteomes" id="UP000007014">
    <property type="component" value="Chromosome 4"/>
</dbReference>
<evidence type="ECO:0000256" key="4">
    <source>
        <dbReference type="ARBA" id="ARBA00023015"/>
    </source>
</evidence>
<evidence type="ECO:0000256" key="5">
    <source>
        <dbReference type="ARBA" id="ARBA00023163"/>
    </source>
</evidence>
<dbReference type="CDD" id="cd00202">
    <property type="entry name" value="ZnF_GATA"/>
    <property type="match status" value="1"/>
</dbReference>
<evidence type="ECO:0000313" key="10">
    <source>
        <dbReference type="Proteomes" id="UP000007014"/>
    </source>
</evidence>
<dbReference type="PANTHER" id="PTHR47172">
    <property type="entry name" value="OS01G0976800 PROTEIN"/>
    <property type="match status" value="1"/>
</dbReference>
<keyword evidence="3" id="KW-0862">Zinc</keyword>
<dbReference type="GO" id="GO:0043565">
    <property type="term" value="F:sequence-specific DNA binding"/>
    <property type="evidence" value="ECO:0007669"/>
    <property type="project" value="InterPro"/>
</dbReference>
<evidence type="ECO:0000256" key="3">
    <source>
        <dbReference type="ARBA" id="ARBA00022833"/>
    </source>
</evidence>
<dbReference type="InterPro" id="IPR000679">
    <property type="entry name" value="Znf_GATA"/>
</dbReference>
<dbReference type="GO" id="GO:0008270">
    <property type="term" value="F:zinc ion binding"/>
    <property type="evidence" value="ECO:0007669"/>
    <property type="project" value="UniProtKB-KW"/>
</dbReference>
<reference evidence="9 10" key="1">
    <citation type="journal article" date="2004" name="Nature">
        <title>Genome sequence of the ultrasmall unicellular red alga Cyanidioschyzon merolae 10D.</title>
        <authorList>
            <person name="Matsuzaki M."/>
            <person name="Misumi O."/>
            <person name="Shin-i T."/>
            <person name="Maruyama S."/>
            <person name="Takahara M."/>
            <person name="Miyagishima S."/>
            <person name="Mori T."/>
            <person name="Nishida K."/>
            <person name="Yagisawa F."/>
            <person name="Nishida K."/>
            <person name="Yoshida Y."/>
            <person name="Nishimura Y."/>
            <person name="Nakao S."/>
            <person name="Kobayashi T."/>
            <person name="Momoyama Y."/>
            <person name="Higashiyama T."/>
            <person name="Minoda A."/>
            <person name="Sano M."/>
            <person name="Nomoto H."/>
            <person name="Oishi K."/>
            <person name="Hayashi H."/>
            <person name="Ohta F."/>
            <person name="Nishizaka S."/>
            <person name="Haga S."/>
            <person name="Miura S."/>
            <person name="Morishita T."/>
            <person name="Kabeya Y."/>
            <person name="Terasawa K."/>
            <person name="Suzuki Y."/>
            <person name="Ishii Y."/>
            <person name="Asakawa S."/>
            <person name="Takano H."/>
            <person name="Ohta N."/>
            <person name="Kuroiwa H."/>
            <person name="Tanaka K."/>
            <person name="Shimizu N."/>
            <person name="Sugano S."/>
            <person name="Sato N."/>
            <person name="Nozaki H."/>
            <person name="Ogasawara N."/>
            <person name="Kohara Y."/>
            <person name="Kuroiwa T."/>
        </authorList>
    </citation>
    <scope>NUCLEOTIDE SEQUENCE [LARGE SCALE GENOMIC DNA]</scope>
    <source>
        <strain evidence="9 10">10D</strain>
    </source>
</reference>
<keyword evidence="5" id="KW-0804">Transcription</keyword>
<dbReference type="RefSeq" id="XP_005535519.1">
    <property type="nucleotide sequence ID" value="XM_005535462.1"/>
</dbReference>
<evidence type="ECO:0000256" key="2">
    <source>
        <dbReference type="ARBA" id="ARBA00022771"/>
    </source>
</evidence>
<dbReference type="SMART" id="SM00401">
    <property type="entry name" value="ZnF_GATA"/>
    <property type="match status" value="1"/>
</dbReference>
<dbReference type="InterPro" id="IPR013088">
    <property type="entry name" value="Znf_NHR/GATA"/>
</dbReference>
<evidence type="ECO:0000256" key="6">
    <source>
        <dbReference type="PROSITE-ProRule" id="PRU00094"/>
    </source>
</evidence>
<dbReference type="eggNOG" id="KOG1601">
    <property type="taxonomic scope" value="Eukaryota"/>
</dbReference>
<dbReference type="KEGG" id="cme:CYME_CMD180C"/>
<dbReference type="GO" id="GO:0006355">
    <property type="term" value="P:regulation of DNA-templated transcription"/>
    <property type="evidence" value="ECO:0007669"/>
    <property type="project" value="InterPro"/>
</dbReference>
<evidence type="ECO:0000256" key="7">
    <source>
        <dbReference type="SAM" id="MobiDB-lite"/>
    </source>
</evidence>
<feature type="compositionally biased region" description="Low complexity" evidence="7">
    <location>
        <begin position="318"/>
        <end position="332"/>
    </location>
</feature>
<dbReference type="PROSITE" id="PS50114">
    <property type="entry name" value="GATA_ZN_FINGER_2"/>
    <property type="match status" value="1"/>
</dbReference>
<dbReference type="PANTHER" id="PTHR47172:SF1">
    <property type="entry name" value="GATA TRANSCRIPTION FACTOR 15"/>
    <property type="match status" value="1"/>
</dbReference>
<dbReference type="STRING" id="280699.M1VFD1"/>
<evidence type="ECO:0000313" key="9">
    <source>
        <dbReference type="EMBL" id="BAM79233.1"/>
    </source>
</evidence>
<proteinExistence type="predicted"/>
<keyword evidence="4" id="KW-0805">Transcription regulation</keyword>
<name>M1VFD1_CYAM1</name>
<protein>
    <submittedName>
        <fullName evidence="9">GATA transcription factor</fullName>
    </submittedName>
</protein>
<dbReference type="SUPFAM" id="SSF57716">
    <property type="entry name" value="Glucocorticoid receptor-like (DNA-binding domain)"/>
    <property type="match status" value="1"/>
</dbReference>
<keyword evidence="10" id="KW-1185">Reference proteome</keyword>
<dbReference type="OrthoDB" id="5814at2759"/>
<reference evidence="9 10" key="2">
    <citation type="journal article" date="2007" name="BMC Biol.">
        <title>A 100%-complete sequence reveals unusually simple genomic features in the hot-spring red alga Cyanidioschyzon merolae.</title>
        <authorList>
            <person name="Nozaki H."/>
            <person name="Takano H."/>
            <person name="Misumi O."/>
            <person name="Terasawa K."/>
            <person name="Matsuzaki M."/>
            <person name="Maruyama S."/>
            <person name="Nishida K."/>
            <person name="Yagisawa F."/>
            <person name="Yoshida Y."/>
            <person name="Fujiwara T."/>
            <person name="Takio S."/>
            <person name="Tamura K."/>
            <person name="Chung S.J."/>
            <person name="Nakamura S."/>
            <person name="Kuroiwa H."/>
            <person name="Tanaka K."/>
            <person name="Sato N."/>
            <person name="Kuroiwa T."/>
        </authorList>
    </citation>
    <scope>NUCLEOTIDE SEQUENCE [LARGE SCALE GENOMIC DNA]</scope>
    <source>
        <strain evidence="9 10">10D</strain>
    </source>
</reference>
<gene>
    <name evidence="9" type="ORF">CYME_CMD180C</name>
</gene>
<dbReference type="Gramene" id="CMD180CT">
    <property type="protein sequence ID" value="CMD180CT"/>
    <property type="gene ID" value="CMD180C"/>
</dbReference>
<keyword evidence="1" id="KW-0479">Metal-binding</keyword>
<dbReference type="Pfam" id="PF00320">
    <property type="entry name" value="GATA"/>
    <property type="match status" value="1"/>
</dbReference>
<keyword evidence="2 6" id="KW-0863">Zinc-finger</keyword>